<comment type="caution">
    <text evidence="3">The sequence shown here is derived from an EMBL/GenBank/DDBJ whole genome shotgun (WGS) entry which is preliminary data.</text>
</comment>
<organism evidence="3 4">
    <name type="scientific">Nothophoma quercina</name>
    <dbReference type="NCBI Taxonomy" id="749835"/>
    <lineage>
        <taxon>Eukaryota</taxon>
        <taxon>Fungi</taxon>
        <taxon>Dikarya</taxon>
        <taxon>Ascomycota</taxon>
        <taxon>Pezizomycotina</taxon>
        <taxon>Dothideomycetes</taxon>
        <taxon>Pleosporomycetidae</taxon>
        <taxon>Pleosporales</taxon>
        <taxon>Pleosporineae</taxon>
        <taxon>Didymellaceae</taxon>
        <taxon>Nothophoma</taxon>
    </lineage>
</organism>
<reference evidence="3 4" key="1">
    <citation type="submission" date="2024-02" db="EMBL/GenBank/DDBJ databases">
        <title>De novo assembly and annotation of 12 fungi associated with fruit tree decline syndrome in Ontario, Canada.</title>
        <authorList>
            <person name="Sulman M."/>
            <person name="Ellouze W."/>
            <person name="Ilyukhin E."/>
        </authorList>
    </citation>
    <scope>NUCLEOTIDE SEQUENCE [LARGE SCALE GENOMIC DNA]</scope>
    <source>
        <strain evidence="3 4">M97-236</strain>
    </source>
</reference>
<dbReference type="PANTHER" id="PTHR38791">
    <property type="entry name" value="ZN(II)2CYS6 TRANSCRIPTION FACTOR (EUROFUNG)-RELATED-RELATED"/>
    <property type="match status" value="1"/>
</dbReference>
<protein>
    <recommendedName>
        <fullName evidence="2">Zn(2)-C6 fungal-type domain-containing protein</fullName>
    </recommendedName>
</protein>
<dbReference type="Pfam" id="PF00172">
    <property type="entry name" value="Zn_clus"/>
    <property type="match status" value="1"/>
</dbReference>
<dbReference type="Pfam" id="PF11951">
    <property type="entry name" value="Fungal_trans_2"/>
    <property type="match status" value="1"/>
</dbReference>
<evidence type="ECO:0000256" key="1">
    <source>
        <dbReference type="ARBA" id="ARBA00023242"/>
    </source>
</evidence>
<gene>
    <name evidence="3" type="ORF">SLS59_000703</name>
</gene>
<sequence length="559" mass="63068">MPNCDQKRPSCSQCIRSGKECYGYRDALSMMFKDETAVVAKKAEKRYEALAMQAPLTGLETKQRQNLGTSSSEASSLFYTDARTFGLEPYVPSASRYPTPESMTREITPSIEDQAMGFFISNHVSYPTVVPKGQYEWVLEALKEPGCDQALRDSVNAASLAALANSTKNPVIMAKAHTAYGSALSTTNNALRSKDLSKKDTTLISVIMLGLYENFVFQDKRSIQAWAKHIQGAAALLNFRGKEQFESNVARRIFHQIYGLILLVSLESGQGVPDGIRELYDHCNPRTDYAIHGRQWTVRLTHFMHDSINLARDKESDPVTLVTKAINLDRELDSIKALMPKIWHYQTVPLEQRSEHAYGTFYHIYKDSWIAQMWNNLRSCRMYLYRVIREQLWKGRAYSPPLFSEEEVKPQIEAAEKVIRTTTAAVCASAPQLTGMLIFPQWPVPKPGGSFAAVFHEVIPKEDVRYQIHPPGTFLDPVRPTGVHHLIWPLYAAAISDLSSNEMRQWVIEMLYFIALRIGTRQAVVLADSLKEILRSGATQPRTSEPVFDFALGTETVEI</sequence>
<name>A0ABR3S315_9PLEO</name>
<dbReference type="InterPro" id="IPR021858">
    <property type="entry name" value="Fun_TF"/>
</dbReference>
<evidence type="ECO:0000313" key="4">
    <source>
        <dbReference type="Proteomes" id="UP001521222"/>
    </source>
</evidence>
<proteinExistence type="predicted"/>
<keyword evidence="4" id="KW-1185">Reference proteome</keyword>
<dbReference type="InterPro" id="IPR001138">
    <property type="entry name" value="Zn2Cys6_DnaBD"/>
</dbReference>
<keyword evidence="1" id="KW-0539">Nucleus</keyword>
<dbReference type="CDD" id="cd00067">
    <property type="entry name" value="GAL4"/>
    <property type="match status" value="1"/>
</dbReference>
<dbReference type="EMBL" id="JAKIXB020000002">
    <property type="protein sequence ID" value="KAL1611066.1"/>
    <property type="molecule type" value="Genomic_DNA"/>
</dbReference>
<evidence type="ECO:0000259" key="2">
    <source>
        <dbReference type="Pfam" id="PF00172"/>
    </source>
</evidence>
<accession>A0ABR3S315</accession>
<evidence type="ECO:0000313" key="3">
    <source>
        <dbReference type="EMBL" id="KAL1611066.1"/>
    </source>
</evidence>
<dbReference type="CDD" id="cd12148">
    <property type="entry name" value="fungal_TF_MHR"/>
    <property type="match status" value="1"/>
</dbReference>
<dbReference type="PANTHER" id="PTHR38791:SF5">
    <property type="entry name" value="TRANSCRIPTION FACTOR DBAG-RELATED"/>
    <property type="match status" value="1"/>
</dbReference>
<dbReference type="InterPro" id="IPR053175">
    <property type="entry name" value="DHMBA_Reg_Transcription_Factor"/>
</dbReference>
<dbReference type="Proteomes" id="UP001521222">
    <property type="component" value="Unassembled WGS sequence"/>
</dbReference>
<feature type="domain" description="Zn(2)-C6 fungal-type" evidence="2">
    <location>
        <begin position="4"/>
        <end position="27"/>
    </location>
</feature>